<organism evidence="2 3">
    <name type="scientific">Penicillium brasilianum</name>
    <dbReference type="NCBI Taxonomy" id="104259"/>
    <lineage>
        <taxon>Eukaryota</taxon>
        <taxon>Fungi</taxon>
        <taxon>Dikarya</taxon>
        <taxon>Ascomycota</taxon>
        <taxon>Pezizomycotina</taxon>
        <taxon>Eurotiomycetes</taxon>
        <taxon>Eurotiomycetidae</taxon>
        <taxon>Eurotiales</taxon>
        <taxon>Aspergillaceae</taxon>
        <taxon>Penicillium</taxon>
    </lineage>
</organism>
<dbReference type="EMBL" id="LJBN01000130">
    <property type="protein sequence ID" value="OOQ87034.1"/>
    <property type="molecule type" value="Genomic_DNA"/>
</dbReference>
<gene>
    <name evidence="2" type="ORF">PEBR_19080</name>
</gene>
<name>A0A1S9RND8_PENBI</name>
<reference evidence="3" key="1">
    <citation type="submission" date="2015-09" db="EMBL/GenBank/DDBJ databases">
        <authorList>
            <person name="Fill T.P."/>
            <person name="Baretta J.F."/>
            <person name="de Almeida L.G."/>
            <person name="Rocha M."/>
            <person name="de Souza D.H."/>
            <person name="Malavazi I."/>
            <person name="Cerdeira L.T."/>
            <person name="Hong H."/>
            <person name="Samborskyy M."/>
            <person name="de Vasconcelos A.T."/>
            <person name="Leadlay P."/>
            <person name="Rodrigues-Filho E."/>
        </authorList>
    </citation>
    <scope>NUCLEOTIDE SEQUENCE [LARGE SCALE GENOMIC DNA]</scope>
    <source>
        <strain evidence="3">LaBioMMi 136</strain>
    </source>
</reference>
<proteinExistence type="predicted"/>
<feature type="region of interest" description="Disordered" evidence="1">
    <location>
        <begin position="43"/>
        <end position="69"/>
    </location>
</feature>
<protein>
    <submittedName>
        <fullName evidence="2">Uncharacterized protein</fullName>
    </submittedName>
</protein>
<comment type="caution">
    <text evidence="2">The sequence shown here is derived from an EMBL/GenBank/DDBJ whole genome shotgun (WGS) entry which is preliminary data.</text>
</comment>
<evidence type="ECO:0000256" key="1">
    <source>
        <dbReference type="SAM" id="MobiDB-lite"/>
    </source>
</evidence>
<dbReference type="Proteomes" id="UP000190744">
    <property type="component" value="Unassembled WGS sequence"/>
</dbReference>
<sequence length="69" mass="7754">MGLSLWPSIDHKKSDRNRTGATNHWAVLTFTWKISHLDIHLDPAGEGGGHPDRQRTFEISPIGEEGKFC</sequence>
<evidence type="ECO:0000313" key="3">
    <source>
        <dbReference type="Proteomes" id="UP000190744"/>
    </source>
</evidence>
<dbReference type="AlphaFoldDB" id="A0A1S9RND8"/>
<feature type="compositionally biased region" description="Basic and acidic residues" evidence="1">
    <location>
        <begin position="43"/>
        <end position="56"/>
    </location>
</feature>
<accession>A0A1S9RND8</accession>
<evidence type="ECO:0000313" key="2">
    <source>
        <dbReference type="EMBL" id="OOQ87034.1"/>
    </source>
</evidence>